<dbReference type="STRING" id="1576369.SAMN05421753_104314"/>
<dbReference type="GO" id="GO:0005886">
    <property type="term" value="C:plasma membrane"/>
    <property type="evidence" value="ECO:0007669"/>
    <property type="project" value="TreeGrafter"/>
</dbReference>
<dbReference type="Gene3D" id="3.40.50.300">
    <property type="entry name" value="P-loop containing nucleotide triphosphate hydrolases"/>
    <property type="match status" value="1"/>
</dbReference>
<dbReference type="Proteomes" id="UP000199518">
    <property type="component" value="Unassembled WGS sequence"/>
</dbReference>
<evidence type="ECO:0000259" key="5">
    <source>
        <dbReference type="PROSITE" id="PS50893"/>
    </source>
</evidence>
<dbReference type="InterPro" id="IPR027417">
    <property type="entry name" value="P-loop_NTPase"/>
</dbReference>
<keyword evidence="7" id="KW-1185">Reference proteome</keyword>
<reference evidence="7" key="1">
    <citation type="submission" date="2016-10" db="EMBL/GenBank/DDBJ databases">
        <authorList>
            <person name="Varghese N."/>
            <person name="Submissions S."/>
        </authorList>
    </citation>
    <scope>NUCLEOTIDE SEQUENCE [LARGE SCALE GENOMIC DNA]</scope>
    <source>
        <strain evidence="7">DSM 26348</strain>
    </source>
</reference>
<dbReference type="InterPro" id="IPR003439">
    <property type="entry name" value="ABC_transporter-like_ATP-bd"/>
</dbReference>
<dbReference type="AlphaFoldDB" id="A0A1I3EP90"/>
<name>A0A1I3EP90_9PLAN</name>
<dbReference type="FunFam" id="3.40.50.300:FF:000032">
    <property type="entry name" value="Export ABC transporter ATP-binding protein"/>
    <property type="match status" value="1"/>
</dbReference>
<proteinExistence type="inferred from homology"/>
<evidence type="ECO:0000256" key="2">
    <source>
        <dbReference type="ARBA" id="ARBA00022741"/>
    </source>
</evidence>
<dbReference type="PROSITE" id="PS00211">
    <property type="entry name" value="ABC_TRANSPORTER_1"/>
    <property type="match status" value="1"/>
</dbReference>
<comment type="similarity">
    <text evidence="4">Belongs to the ABC transporter superfamily. Macrolide exporter (TC 3.A.1.122) family.</text>
</comment>
<sequence>MLTAKVPLNSQTDAAGAQAAVVCRGVTKDYGVGDTRVRALQQIDLEIAYGCMTLLVGPSGCGKTTLISIMAGLLDPTEGDVELLGRSRKTLKGRQLVRFRAENIGFVFQQYNLLPSLTAVENVAVPLIIRHQKRSLAIEKAAEMLDAVGLGDKMKSRSTQLSGGQQQRVAIARALVNEPRLLVCDEPTAALDAKAGRNVMDLLRRTTVQPDRAVIVVTHDNRVFDFGDQIVSMADGRIESIESRSEALAAAAHH</sequence>
<evidence type="ECO:0000256" key="1">
    <source>
        <dbReference type="ARBA" id="ARBA00022448"/>
    </source>
</evidence>
<evidence type="ECO:0000313" key="7">
    <source>
        <dbReference type="Proteomes" id="UP000199518"/>
    </source>
</evidence>
<keyword evidence="2" id="KW-0547">Nucleotide-binding</keyword>
<dbReference type="InterPro" id="IPR015854">
    <property type="entry name" value="ABC_transpr_LolD-like"/>
</dbReference>
<accession>A0A1I3EP90</accession>
<dbReference type="SMART" id="SM00382">
    <property type="entry name" value="AAA"/>
    <property type="match status" value="1"/>
</dbReference>
<evidence type="ECO:0000313" key="6">
    <source>
        <dbReference type="EMBL" id="SFI00805.1"/>
    </source>
</evidence>
<evidence type="ECO:0000256" key="3">
    <source>
        <dbReference type="ARBA" id="ARBA00022840"/>
    </source>
</evidence>
<dbReference type="SUPFAM" id="SSF52540">
    <property type="entry name" value="P-loop containing nucleoside triphosphate hydrolases"/>
    <property type="match status" value="1"/>
</dbReference>
<dbReference type="OrthoDB" id="2151853at2"/>
<dbReference type="PANTHER" id="PTHR24220">
    <property type="entry name" value="IMPORT ATP-BINDING PROTEIN"/>
    <property type="match status" value="1"/>
</dbReference>
<dbReference type="InterPro" id="IPR017911">
    <property type="entry name" value="MacB-like_ATP-bd"/>
</dbReference>
<feature type="domain" description="ABC transporter" evidence="5">
    <location>
        <begin position="21"/>
        <end position="254"/>
    </location>
</feature>
<dbReference type="GO" id="GO:0005524">
    <property type="term" value="F:ATP binding"/>
    <property type="evidence" value="ECO:0007669"/>
    <property type="project" value="UniProtKB-KW"/>
</dbReference>
<evidence type="ECO:0000256" key="4">
    <source>
        <dbReference type="ARBA" id="ARBA00038388"/>
    </source>
</evidence>
<dbReference type="EMBL" id="FOQD01000004">
    <property type="protein sequence ID" value="SFI00805.1"/>
    <property type="molecule type" value="Genomic_DNA"/>
</dbReference>
<gene>
    <name evidence="6" type="ORF">SAMN05421753_104314</name>
</gene>
<dbReference type="PROSITE" id="PS50893">
    <property type="entry name" value="ABC_TRANSPORTER_2"/>
    <property type="match status" value="1"/>
</dbReference>
<dbReference type="RefSeq" id="WP_092048754.1">
    <property type="nucleotide sequence ID" value="NZ_FOQD01000004.1"/>
</dbReference>
<dbReference type="CDD" id="cd03255">
    <property type="entry name" value="ABC_MJ0796_LolCDE_FtsE"/>
    <property type="match status" value="1"/>
</dbReference>
<dbReference type="GO" id="GO:0098796">
    <property type="term" value="C:membrane protein complex"/>
    <property type="evidence" value="ECO:0007669"/>
    <property type="project" value="UniProtKB-ARBA"/>
</dbReference>
<organism evidence="6 7">
    <name type="scientific">Planctomicrobium piriforme</name>
    <dbReference type="NCBI Taxonomy" id="1576369"/>
    <lineage>
        <taxon>Bacteria</taxon>
        <taxon>Pseudomonadati</taxon>
        <taxon>Planctomycetota</taxon>
        <taxon>Planctomycetia</taxon>
        <taxon>Planctomycetales</taxon>
        <taxon>Planctomycetaceae</taxon>
        <taxon>Planctomicrobium</taxon>
    </lineage>
</organism>
<dbReference type="Pfam" id="PF00005">
    <property type="entry name" value="ABC_tran"/>
    <property type="match status" value="1"/>
</dbReference>
<keyword evidence="1" id="KW-0813">Transport</keyword>
<protein>
    <submittedName>
        <fullName evidence="6">Putative ABC transport system ATP-binding protein</fullName>
    </submittedName>
</protein>
<keyword evidence="3 6" id="KW-0067">ATP-binding</keyword>
<dbReference type="GO" id="GO:0022857">
    <property type="term" value="F:transmembrane transporter activity"/>
    <property type="evidence" value="ECO:0007669"/>
    <property type="project" value="UniProtKB-ARBA"/>
</dbReference>
<dbReference type="InterPro" id="IPR017871">
    <property type="entry name" value="ABC_transporter-like_CS"/>
</dbReference>
<dbReference type="InterPro" id="IPR003593">
    <property type="entry name" value="AAA+_ATPase"/>
</dbReference>
<dbReference type="PANTHER" id="PTHR24220:SF376">
    <property type="entry name" value="ABC TRANSPORTER"/>
    <property type="match status" value="1"/>
</dbReference>
<dbReference type="GO" id="GO:0016887">
    <property type="term" value="F:ATP hydrolysis activity"/>
    <property type="evidence" value="ECO:0007669"/>
    <property type="project" value="InterPro"/>
</dbReference>